<evidence type="ECO:0000256" key="2">
    <source>
        <dbReference type="SAM" id="SignalP"/>
    </source>
</evidence>
<dbReference type="Proteomes" id="UP000182427">
    <property type="component" value="Chromosome I"/>
</dbReference>
<sequence>MQGMLSRRALPVVATLLLSAAPLLSAQNERHGRKYKAPPETSHLEILVVRDFNGKVIENAGVVFHPTKDGIDEGNLEVKSGPDGKAFIDIIPTGSDVQVQVIANGFETYAGNLKLDAASKQLTVRMKRPSSQVSAYDENEGKGNLKRNVGVQEPIRTGTAPTAASKPLSASEPVIKLPALPKNKPADGDATIQPGTTAAPASKQPTKTGNSAPVADGTPAPPQTN</sequence>
<dbReference type="AlphaFoldDB" id="A0A1G7ITJ3"/>
<keyword evidence="4" id="KW-1185">Reference proteome</keyword>
<organism evidence="3 4">
    <name type="scientific">Terriglobus roseus</name>
    <dbReference type="NCBI Taxonomy" id="392734"/>
    <lineage>
        <taxon>Bacteria</taxon>
        <taxon>Pseudomonadati</taxon>
        <taxon>Acidobacteriota</taxon>
        <taxon>Terriglobia</taxon>
        <taxon>Terriglobales</taxon>
        <taxon>Acidobacteriaceae</taxon>
        <taxon>Terriglobus</taxon>
    </lineage>
</organism>
<accession>A0A1G7ITJ3</accession>
<feature type="region of interest" description="Disordered" evidence="1">
    <location>
        <begin position="126"/>
        <end position="225"/>
    </location>
</feature>
<reference evidence="3 4" key="1">
    <citation type="submission" date="2016-10" db="EMBL/GenBank/DDBJ databases">
        <authorList>
            <person name="de Groot N.N."/>
        </authorList>
    </citation>
    <scope>NUCLEOTIDE SEQUENCE [LARGE SCALE GENOMIC DNA]</scope>
    <source>
        <strain evidence="3 4">GAS232</strain>
    </source>
</reference>
<evidence type="ECO:0008006" key="5">
    <source>
        <dbReference type="Google" id="ProtNLM"/>
    </source>
</evidence>
<protein>
    <recommendedName>
        <fullName evidence="5">Carboxypeptidase regulatory-like domain-containing protein</fullName>
    </recommendedName>
</protein>
<gene>
    <name evidence="3" type="ORF">SAMN05444167_1565</name>
</gene>
<proteinExistence type="predicted"/>
<evidence type="ECO:0000313" key="4">
    <source>
        <dbReference type="Proteomes" id="UP000182427"/>
    </source>
</evidence>
<evidence type="ECO:0000256" key="1">
    <source>
        <dbReference type="SAM" id="MobiDB-lite"/>
    </source>
</evidence>
<evidence type="ECO:0000313" key="3">
    <source>
        <dbReference type="EMBL" id="SDF15876.1"/>
    </source>
</evidence>
<name>A0A1G7ITJ3_9BACT</name>
<feature type="chain" id="PRO_5009241428" description="Carboxypeptidase regulatory-like domain-containing protein" evidence="2">
    <location>
        <begin position="27"/>
        <end position="225"/>
    </location>
</feature>
<feature type="signal peptide" evidence="2">
    <location>
        <begin position="1"/>
        <end position="26"/>
    </location>
</feature>
<dbReference type="EMBL" id="LT629690">
    <property type="protein sequence ID" value="SDF15876.1"/>
    <property type="molecule type" value="Genomic_DNA"/>
</dbReference>
<keyword evidence="2" id="KW-0732">Signal</keyword>